<feature type="domain" description="Nmi/IFP 35" evidence="12">
    <location>
        <begin position="10"/>
        <end position="81"/>
    </location>
</feature>
<evidence type="ECO:0000256" key="10">
    <source>
        <dbReference type="SAM" id="Coils"/>
    </source>
</evidence>
<evidence type="ECO:0000256" key="7">
    <source>
        <dbReference type="ARBA" id="ARBA00022588"/>
    </source>
</evidence>
<evidence type="ECO:0000256" key="4">
    <source>
        <dbReference type="ARBA" id="ARBA00010081"/>
    </source>
</evidence>
<evidence type="ECO:0000256" key="3">
    <source>
        <dbReference type="ARBA" id="ARBA00004613"/>
    </source>
</evidence>
<evidence type="ECO:0000256" key="8">
    <source>
        <dbReference type="ARBA" id="ARBA00022859"/>
    </source>
</evidence>
<sequence length="287" mass="31824">RPQSPLAGALHALQEEQAKLKTRLQELQQLRKELRDTPQNNVPFPMPELPLVFRGHTRQGREEPKSVVSNLQICCPLPGGSALVTFDDPKVAEQVLQQREHTIDLEECRLRVQVQPLELPMVTTIKVSSQPSSHRVLVSGFPASLRLGEEELLDKLEIFFGKTRNGGGDVEVRELLQGSVMLGFARHGVAQNLCQISQFQVPLGRQQVPLRVYPYMSGEIQKAEIKAQPVPRSVLVLNIPDVLDGPELHDVLEIHFQKPTRGGGEVQALTVMPPGQQGLAIFTSESS</sequence>
<organism evidence="13 14">
    <name type="scientific">Carlito syrichta</name>
    <name type="common">Philippine tarsier</name>
    <name type="synonym">Tarsius syrichta</name>
    <dbReference type="NCBI Taxonomy" id="1868482"/>
    <lineage>
        <taxon>Eukaryota</taxon>
        <taxon>Metazoa</taxon>
        <taxon>Chordata</taxon>
        <taxon>Craniata</taxon>
        <taxon>Vertebrata</taxon>
        <taxon>Euteleostomi</taxon>
        <taxon>Mammalia</taxon>
        <taxon>Eutheria</taxon>
        <taxon>Euarchontoglires</taxon>
        <taxon>Primates</taxon>
        <taxon>Haplorrhini</taxon>
        <taxon>Tarsiiformes</taxon>
        <taxon>Tarsiidae</taxon>
        <taxon>Carlito</taxon>
    </lineage>
</organism>
<evidence type="ECO:0000256" key="5">
    <source>
        <dbReference type="ARBA" id="ARBA00022490"/>
    </source>
</evidence>
<feature type="domain" description="NID" evidence="11">
    <location>
        <begin position="82"/>
        <end position="172"/>
    </location>
</feature>
<keyword evidence="7" id="KW-0399">Innate immunity</keyword>
<keyword evidence="13" id="KW-1185">Reference proteome</keyword>
<evidence type="ECO:0000259" key="11">
    <source>
        <dbReference type="Pfam" id="PF07292"/>
    </source>
</evidence>
<accession>A0A1U7SZJ8</accession>
<dbReference type="CTD" id="3430"/>
<evidence type="ECO:0000256" key="1">
    <source>
        <dbReference type="ARBA" id="ARBA00004123"/>
    </source>
</evidence>
<dbReference type="GO" id="GO:0005615">
    <property type="term" value="C:extracellular space"/>
    <property type="evidence" value="ECO:0007669"/>
    <property type="project" value="UniProtKB-ARBA"/>
</dbReference>
<keyword evidence="5" id="KW-0963">Cytoplasm</keyword>
<proteinExistence type="inferred from homology"/>
<feature type="non-terminal residue" evidence="14">
    <location>
        <position position="1"/>
    </location>
</feature>
<evidence type="ECO:0000256" key="9">
    <source>
        <dbReference type="ARBA" id="ARBA00023242"/>
    </source>
</evidence>
<dbReference type="Pfam" id="PF07292">
    <property type="entry name" value="NID"/>
    <property type="match status" value="2"/>
</dbReference>
<evidence type="ECO:0000259" key="12">
    <source>
        <dbReference type="Pfam" id="PF07334"/>
    </source>
</evidence>
<feature type="domain" description="NID" evidence="11">
    <location>
        <begin position="180"/>
        <end position="267"/>
    </location>
</feature>
<dbReference type="AlphaFoldDB" id="A0A1U7SZJ8"/>
<protein>
    <submittedName>
        <fullName evidence="14">Interferon-induced 35 kDa protein</fullName>
    </submittedName>
</protein>
<dbReference type="STRING" id="1868482.ENSTSYP00000032179"/>
<comment type="subcellular location">
    <subcellularLocation>
        <location evidence="2">Cytoplasm</location>
    </subcellularLocation>
    <subcellularLocation>
        <location evidence="1">Nucleus</location>
    </subcellularLocation>
    <subcellularLocation>
        <location evidence="3">Secreted</location>
    </subcellularLocation>
</comment>
<feature type="coiled-coil region" evidence="10">
    <location>
        <begin position="10"/>
        <end position="37"/>
    </location>
</feature>
<evidence type="ECO:0000313" key="13">
    <source>
        <dbReference type="Proteomes" id="UP000189704"/>
    </source>
</evidence>
<dbReference type="InterPro" id="IPR009909">
    <property type="entry name" value="Nmi/IFP35_dom"/>
</dbReference>
<dbReference type="GeneID" id="103249266"/>
<dbReference type="PANTHER" id="PTHR15225">
    <property type="entry name" value="INTERFERON-INDUCED PROTEIN 35/NMI N-MYC/STAT INTERACTING PROTEIN"/>
    <property type="match status" value="1"/>
</dbReference>
<dbReference type="InterPro" id="IPR009938">
    <property type="entry name" value="Nmi/IFP35_N"/>
</dbReference>
<comment type="similarity">
    <text evidence="4">Belongs to the NMI family.</text>
</comment>
<dbReference type="Proteomes" id="UP000189704">
    <property type="component" value="Unplaced"/>
</dbReference>
<keyword evidence="6" id="KW-0964">Secreted</keyword>
<dbReference type="FunFam" id="3.30.70.330:FF:000300">
    <property type="entry name" value="Interferon-induced protein 35"/>
    <property type="match status" value="1"/>
</dbReference>
<evidence type="ECO:0000313" key="14">
    <source>
        <dbReference type="RefSeq" id="XP_008046102.2"/>
    </source>
</evidence>
<dbReference type="FunFam" id="3.30.70.330:FF:001253">
    <property type="entry name" value="Interferon-induced 35 kDa protein homolog"/>
    <property type="match status" value="1"/>
</dbReference>
<dbReference type="GO" id="GO:0005634">
    <property type="term" value="C:nucleus"/>
    <property type="evidence" value="ECO:0007669"/>
    <property type="project" value="UniProtKB-SubCell"/>
</dbReference>
<evidence type="ECO:0000256" key="6">
    <source>
        <dbReference type="ARBA" id="ARBA00022525"/>
    </source>
</evidence>
<keyword evidence="8" id="KW-0391">Immunity</keyword>
<gene>
    <name evidence="14" type="primary">IFI35</name>
</gene>
<evidence type="ECO:0000256" key="2">
    <source>
        <dbReference type="ARBA" id="ARBA00004496"/>
    </source>
</evidence>
<dbReference type="Pfam" id="PF07334">
    <property type="entry name" value="IFP_35_N"/>
    <property type="match status" value="1"/>
</dbReference>
<dbReference type="GO" id="GO:0045088">
    <property type="term" value="P:regulation of innate immune response"/>
    <property type="evidence" value="ECO:0007669"/>
    <property type="project" value="UniProtKB-ARBA"/>
</dbReference>
<dbReference type="GO" id="GO:0002281">
    <property type="term" value="P:macrophage activation involved in immune response"/>
    <property type="evidence" value="ECO:0007669"/>
    <property type="project" value="UniProtKB-ARBA"/>
</dbReference>
<dbReference type="PANTHER" id="PTHR15225:SF1">
    <property type="entry name" value="INTERFERON-INDUCED 35 KDA PROTEIN"/>
    <property type="match status" value="1"/>
</dbReference>
<dbReference type="GO" id="GO:1901223">
    <property type="term" value="P:negative regulation of non-canonical NF-kappaB signal transduction"/>
    <property type="evidence" value="ECO:0007669"/>
    <property type="project" value="UniProtKB-ARBA"/>
</dbReference>
<dbReference type="KEGG" id="csyr:103249266"/>
<dbReference type="OrthoDB" id="9936051at2759"/>
<dbReference type="Gene3D" id="3.30.70.330">
    <property type="match status" value="2"/>
</dbReference>
<keyword evidence="9" id="KW-0539">Nucleus</keyword>
<keyword evidence="10" id="KW-0175">Coiled coil</keyword>
<dbReference type="GO" id="GO:0045087">
    <property type="term" value="P:innate immune response"/>
    <property type="evidence" value="ECO:0007669"/>
    <property type="project" value="UniProtKB-KW"/>
</dbReference>
<dbReference type="RefSeq" id="XP_008046102.2">
    <property type="nucleotide sequence ID" value="XM_008047911.2"/>
</dbReference>
<dbReference type="InterPro" id="IPR012677">
    <property type="entry name" value="Nucleotide-bd_a/b_plait_sf"/>
</dbReference>
<reference evidence="14" key="1">
    <citation type="submission" date="2025-08" db="UniProtKB">
        <authorList>
            <consortium name="RefSeq"/>
        </authorList>
    </citation>
    <scope>IDENTIFICATION</scope>
</reference>
<dbReference type="GO" id="GO:0005737">
    <property type="term" value="C:cytoplasm"/>
    <property type="evidence" value="ECO:0007669"/>
    <property type="project" value="UniProtKB-SubCell"/>
</dbReference>
<name>A0A1U7SZJ8_CARSF</name>